<dbReference type="GO" id="GO:0016020">
    <property type="term" value="C:membrane"/>
    <property type="evidence" value="ECO:0007669"/>
    <property type="project" value="UniProtKB-SubCell"/>
</dbReference>
<keyword evidence="7" id="KW-0732">Signal</keyword>
<protein>
    <recommendedName>
        <fullName evidence="3">Lectin-like protein BA14k</fullName>
    </recommendedName>
</protein>
<dbReference type="Pfam" id="PF07886">
    <property type="entry name" value="BA14K"/>
    <property type="match status" value="1"/>
</dbReference>
<accession>A0AAE3VLC5</accession>
<evidence type="ECO:0000313" key="8">
    <source>
        <dbReference type="EMBL" id="MDQ0314634.1"/>
    </source>
</evidence>
<keyword evidence="5" id="KW-0430">Lectin</keyword>
<evidence type="ECO:0000256" key="3">
    <source>
        <dbReference type="ARBA" id="ARBA00020552"/>
    </source>
</evidence>
<organism evidence="8 9">
    <name type="scientific">Amorphus orientalis</name>
    <dbReference type="NCBI Taxonomy" id="649198"/>
    <lineage>
        <taxon>Bacteria</taxon>
        <taxon>Pseudomonadati</taxon>
        <taxon>Pseudomonadota</taxon>
        <taxon>Alphaproteobacteria</taxon>
        <taxon>Hyphomicrobiales</taxon>
        <taxon>Amorphaceae</taxon>
        <taxon>Amorphus</taxon>
    </lineage>
</organism>
<keyword evidence="9" id="KW-1185">Reference proteome</keyword>
<comment type="similarity">
    <text evidence="2">Belongs to the BA14k family.</text>
</comment>
<dbReference type="InterPro" id="IPR012413">
    <property type="entry name" value="BA14K"/>
</dbReference>
<proteinExistence type="inferred from homology"/>
<feature type="chain" id="PRO_5042234347" description="Lectin-like protein BA14k" evidence="7">
    <location>
        <begin position="26"/>
        <end position="187"/>
    </location>
</feature>
<comment type="subcellular location">
    <subcellularLocation>
        <location evidence="1">Membrane</location>
        <topology evidence="1">Single-pass membrane protein</topology>
    </subcellularLocation>
</comment>
<dbReference type="Proteomes" id="UP001229244">
    <property type="component" value="Unassembled WGS sequence"/>
</dbReference>
<evidence type="ECO:0000256" key="2">
    <source>
        <dbReference type="ARBA" id="ARBA00010270"/>
    </source>
</evidence>
<feature type="signal peptide" evidence="7">
    <location>
        <begin position="1"/>
        <end position="25"/>
    </location>
</feature>
<evidence type="ECO:0000256" key="7">
    <source>
        <dbReference type="SAM" id="SignalP"/>
    </source>
</evidence>
<dbReference type="RefSeq" id="WP_306884420.1">
    <property type="nucleotide sequence ID" value="NZ_JAUSUL010000001.1"/>
</dbReference>
<reference evidence="8" key="1">
    <citation type="submission" date="2023-07" db="EMBL/GenBank/DDBJ databases">
        <title>Genomic Encyclopedia of Type Strains, Phase IV (KMG-IV): sequencing the most valuable type-strain genomes for metagenomic binning, comparative biology and taxonomic classification.</title>
        <authorList>
            <person name="Goeker M."/>
        </authorList>
    </citation>
    <scope>NUCLEOTIDE SEQUENCE</scope>
    <source>
        <strain evidence="8">DSM 21202</strain>
    </source>
</reference>
<comment type="caution">
    <text evidence="8">The sequence shown here is derived from an EMBL/GenBank/DDBJ whole genome shotgun (WGS) entry which is preliminary data.</text>
</comment>
<sequence length="187" mass="20226">MRKSLAILTALSLTLAAVPGPAATAAPGIVVAGESLAPGNAVESVQYRRHWRGPPPRYGGYYGPPRRGYYGPPPRYYGPRWRGPRRYYEGRYWRPAYDGWYVYNDGAWIAAAALGLAAGAALGAAAASPSAVVTSPPASVQSGAPVTRNGILPWTPAWYEYCGGKYRSFNPQTGLYLGYDGKYHYCQ</sequence>
<comment type="function">
    <text evidence="6">Has immunoglobulin-binding and hemagglutination properties, and can bind to mannose. Essential for virulence. May be involved in LPS biosynthesis or polysaccharide transport.</text>
</comment>
<evidence type="ECO:0000313" key="9">
    <source>
        <dbReference type="Proteomes" id="UP001229244"/>
    </source>
</evidence>
<name>A0AAE3VLC5_9HYPH</name>
<dbReference type="GO" id="GO:0030246">
    <property type="term" value="F:carbohydrate binding"/>
    <property type="evidence" value="ECO:0007669"/>
    <property type="project" value="UniProtKB-KW"/>
</dbReference>
<dbReference type="AlphaFoldDB" id="A0AAE3VLC5"/>
<keyword evidence="4" id="KW-1003">Cell membrane</keyword>
<keyword evidence="4" id="KW-0472">Membrane</keyword>
<evidence type="ECO:0000256" key="5">
    <source>
        <dbReference type="ARBA" id="ARBA00022734"/>
    </source>
</evidence>
<evidence type="ECO:0000256" key="6">
    <source>
        <dbReference type="ARBA" id="ARBA00025321"/>
    </source>
</evidence>
<evidence type="ECO:0000256" key="4">
    <source>
        <dbReference type="ARBA" id="ARBA00022475"/>
    </source>
</evidence>
<gene>
    <name evidence="8" type="ORF">J2S73_001071</name>
</gene>
<dbReference type="EMBL" id="JAUSUL010000001">
    <property type="protein sequence ID" value="MDQ0314634.1"/>
    <property type="molecule type" value="Genomic_DNA"/>
</dbReference>
<evidence type="ECO:0000256" key="1">
    <source>
        <dbReference type="ARBA" id="ARBA00004167"/>
    </source>
</evidence>